<protein>
    <recommendedName>
        <fullName evidence="4 11">6-carboxyhexanoate--CoA ligase</fullName>
        <ecNumber evidence="4 11">6.2.1.14</ecNumber>
    </recommendedName>
    <alternativeName>
        <fullName evidence="11">Pimeloyl-CoA synthase</fullName>
    </alternativeName>
</protein>
<evidence type="ECO:0000256" key="2">
    <source>
        <dbReference type="ARBA" id="ARBA00005075"/>
    </source>
</evidence>
<evidence type="ECO:0000256" key="9">
    <source>
        <dbReference type="ARBA" id="ARBA00022842"/>
    </source>
</evidence>
<dbReference type="InterPro" id="IPR005499">
    <property type="entry name" value="BioW"/>
</dbReference>
<keyword evidence="8 11" id="KW-0067">ATP-binding</keyword>
<evidence type="ECO:0000256" key="10">
    <source>
        <dbReference type="ARBA" id="ARBA00049553"/>
    </source>
</evidence>
<keyword evidence="13" id="KW-1185">Reference proteome</keyword>
<dbReference type="GO" id="GO:0042410">
    <property type="term" value="F:6-carboxyhexanoate-CoA ligase activity"/>
    <property type="evidence" value="ECO:0007669"/>
    <property type="project" value="UniProtKB-EC"/>
</dbReference>
<comment type="subunit">
    <text evidence="3 11">Homodimer.</text>
</comment>
<comment type="similarity">
    <text evidence="11">Belongs to the BioW family.</text>
</comment>
<name>A0ABV3Q352_9BACL</name>
<dbReference type="NCBIfam" id="TIGR01204">
    <property type="entry name" value="bioW"/>
    <property type="match status" value="1"/>
</dbReference>
<dbReference type="Pfam" id="PF03744">
    <property type="entry name" value="BioW"/>
    <property type="match status" value="1"/>
</dbReference>
<evidence type="ECO:0000256" key="8">
    <source>
        <dbReference type="ARBA" id="ARBA00022840"/>
    </source>
</evidence>
<dbReference type="EC" id="6.2.1.14" evidence="4 11"/>
<accession>A0ABV3Q352</accession>
<evidence type="ECO:0000256" key="1">
    <source>
        <dbReference type="ARBA" id="ARBA00001946"/>
    </source>
</evidence>
<evidence type="ECO:0000256" key="11">
    <source>
        <dbReference type="HAMAP-Rule" id="MF_00668"/>
    </source>
</evidence>
<evidence type="ECO:0000256" key="6">
    <source>
        <dbReference type="ARBA" id="ARBA00022741"/>
    </source>
</evidence>
<reference evidence="12 13" key="1">
    <citation type="journal article" date="1979" name="Int. J. Syst. Evol. Microbiol.">
        <title>Bacillus globisporus subsp. marinus subsp. nov.</title>
        <authorList>
            <person name="Liu H."/>
        </authorList>
    </citation>
    <scope>NUCLEOTIDE SEQUENCE [LARGE SCALE GENOMIC DNA]</scope>
    <source>
        <strain evidence="12 13">DSM 1297</strain>
    </source>
</reference>
<keyword evidence="9 11" id="KW-0460">Magnesium</keyword>
<dbReference type="RefSeq" id="WP_367779256.1">
    <property type="nucleotide sequence ID" value="NZ_JBFMIA010000005.1"/>
</dbReference>
<comment type="catalytic activity">
    <reaction evidence="10 11">
        <text>heptanedioate + ATP + CoA = 6-carboxyhexanoyl-CoA + AMP + diphosphate</text>
        <dbReference type="Rhea" id="RHEA:14781"/>
        <dbReference type="ChEBI" id="CHEBI:30616"/>
        <dbReference type="ChEBI" id="CHEBI:33019"/>
        <dbReference type="ChEBI" id="CHEBI:36165"/>
        <dbReference type="ChEBI" id="CHEBI:57287"/>
        <dbReference type="ChEBI" id="CHEBI:57360"/>
        <dbReference type="ChEBI" id="CHEBI:456215"/>
        <dbReference type="EC" id="6.2.1.14"/>
    </reaction>
</comment>
<evidence type="ECO:0000256" key="5">
    <source>
        <dbReference type="ARBA" id="ARBA00022598"/>
    </source>
</evidence>
<dbReference type="EMBL" id="JBFMIA010000005">
    <property type="protein sequence ID" value="MEW9501772.1"/>
    <property type="molecule type" value="Genomic_DNA"/>
</dbReference>
<dbReference type="Proteomes" id="UP001556040">
    <property type="component" value="Unassembled WGS sequence"/>
</dbReference>
<dbReference type="NCBIfam" id="NF002360">
    <property type="entry name" value="PRK01322.1"/>
    <property type="match status" value="1"/>
</dbReference>
<evidence type="ECO:0000256" key="3">
    <source>
        <dbReference type="ARBA" id="ARBA00011738"/>
    </source>
</evidence>
<gene>
    <name evidence="11" type="primary">bioW</name>
    <name evidence="12" type="ORF">AB1471_08145</name>
</gene>
<comment type="caution">
    <text evidence="12">The sequence shown here is derived from an EMBL/GenBank/DDBJ whole genome shotgun (WGS) entry which is preliminary data.</text>
</comment>
<evidence type="ECO:0000256" key="4">
    <source>
        <dbReference type="ARBA" id="ARBA00012984"/>
    </source>
</evidence>
<dbReference type="HAMAP" id="MF_00668">
    <property type="entry name" value="BioW"/>
    <property type="match status" value="1"/>
</dbReference>
<evidence type="ECO:0000256" key="7">
    <source>
        <dbReference type="ARBA" id="ARBA00022756"/>
    </source>
</evidence>
<comment type="pathway">
    <text evidence="2 11">Metabolic intermediate metabolism; pimeloyl-CoA biosynthesis; pimeloyl-CoA from pimelate: step 1/1.</text>
</comment>
<organism evidence="12 13">
    <name type="scientific">Jeotgalibacillus marinus</name>
    <dbReference type="NCBI Taxonomy" id="86667"/>
    <lineage>
        <taxon>Bacteria</taxon>
        <taxon>Bacillati</taxon>
        <taxon>Bacillota</taxon>
        <taxon>Bacilli</taxon>
        <taxon>Bacillales</taxon>
        <taxon>Caryophanaceae</taxon>
        <taxon>Jeotgalibacillus</taxon>
    </lineage>
</organism>
<sequence>MPTDYYSVRMRAATGGPHEQGGKHISGGETLSTYEKIDREISSLVKKALAHSRGTPDFMQIQLEKVEQTITTLSPLSIATNHVLTPQEGHLTARDLLQKSGVPLQAIEYAYQMIDEEPTVRGACLIDIYTGKRIDQRRDSGVRVSRMAWQENSYQKWITDLMIDNNIRLKEAISLATKVASHGGTIAELCWSDDPDYVTGYVASKMVGYQRITSLKEFGDESGCRVFFVDLEKEEDRKSYINYLEKEPVLLKWE</sequence>
<keyword evidence="5 11" id="KW-0436">Ligase</keyword>
<evidence type="ECO:0000313" key="12">
    <source>
        <dbReference type="EMBL" id="MEW9501772.1"/>
    </source>
</evidence>
<keyword evidence="7 11" id="KW-0093">Biotin biosynthesis</keyword>
<evidence type="ECO:0000313" key="13">
    <source>
        <dbReference type="Proteomes" id="UP001556040"/>
    </source>
</evidence>
<proteinExistence type="inferred from homology"/>
<comment type="function">
    <text evidence="11">Catalyzes the transformation of pimelate into pimeloyl-CoA with concomitant hydrolysis of ATP to AMP.</text>
</comment>
<comment type="cofactor">
    <cofactor evidence="1 11">
        <name>Mg(2+)</name>
        <dbReference type="ChEBI" id="CHEBI:18420"/>
    </cofactor>
</comment>
<keyword evidence="6 11" id="KW-0547">Nucleotide-binding</keyword>